<dbReference type="AlphaFoldDB" id="A0A5J4RMH7"/>
<reference evidence="1" key="1">
    <citation type="submission" date="2019-03" db="EMBL/GenBank/DDBJ databases">
        <title>Single cell metagenomics reveals metabolic interactions within the superorganism composed of flagellate Streblomastix strix and complex community of Bacteroidetes bacteria on its surface.</title>
        <authorList>
            <person name="Treitli S.C."/>
            <person name="Kolisko M."/>
            <person name="Husnik F."/>
            <person name="Keeling P."/>
            <person name="Hampl V."/>
        </authorList>
    </citation>
    <scope>NUCLEOTIDE SEQUENCE</scope>
    <source>
        <strain evidence="1">STM</strain>
    </source>
</reference>
<dbReference type="EMBL" id="SNRY01000953">
    <property type="protein sequence ID" value="KAA6334858.1"/>
    <property type="molecule type" value="Genomic_DNA"/>
</dbReference>
<protein>
    <submittedName>
        <fullName evidence="1">Uncharacterized protein</fullName>
    </submittedName>
</protein>
<evidence type="ECO:0000313" key="1">
    <source>
        <dbReference type="EMBL" id="KAA6334858.1"/>
    </source>
</evidence>
<accession>A0A5J4RMH7</accession>
<proteinExistence type="predicted"/>
<sequence length="53" mass="5845">MHLYKFGRTPRLKAFSLIALTHHTDFATNTAKLTVCLGHNSVCLGDNSSMPRA</sequence>
<name>A0A5J4RMH7_9ZZZZ</name>
<organism evidence="1">
    <name type="scientific">termite gut metagenome</name>
    <dbReference type="NCBI Taxonomy" id="433724"/>
    <lineage>
        <taxon>unclassified sequences</taxon>
        <taxon>metagenomes</taxon>
        <taxon>organismal metagenomes</taxon>
    </lineage>
</organism>
<comment type="caution">
    <text evidence="1">The sequence shown here is derived from an EMBL/GenBank/DDBJ whole genome shotgun (WGS) entry which is preliminary data.</text>
</comment>
<gene>
    <name evidence="1" type="ORF">EZS27_016861</name>
</gene>